<reference evidence="1 2" key="1">
    <citation type="journal article" date="2014" name="Genome Announc.">
        <title>Draft Genome Sequence of Streptomyces fradiae ATCC 19609, a Strain Highly Sensitive to Antibiotics.</title>
        <authorList>
            <person name="Bekker O.B."/>
            <person name="Klimina K.M."/>
            <person name="Vatlin A.A."/>
            <person name="Zakharevich N.V."/>
            <person name="Kasianov A.S."/>
            <person name="Danilenko V.N."/>
        </authorList>
    </citation>
    <scope>NUCLEOTIDE SEQUENCE [LARGE SCALE GENOMIC DNA]</scope>
    <source>
        <strain evidence="1 2">ATCC 19609</strain>
    </source>
</reference>
<evidence type="ECO:0000313" key="2">
    <source>
        <dbReference type="Proteomes" id="UP000028058"/>
    </source>
</evidence>
<accession>A0A420V6U3</accession>
<proteinExistence type="predicted"/>
<dbReference type="OrthoDB" id="5197883at2"/>
<comment type="caution">
    <text evidence="1">The sequence shown here is derived from an EMBL/GenBank/DDBJ whole genome shotgun (WGS) entry which is preliminary data.</text>
</comment>
<dbReference type="AlphaFoldDB" id="A0A420V6U3"/>
<keyword evidence="2" id="KW-1185">Reference proteome</keyword>
<name>A0A420V6U3_9ACTN</name>
<protein>
    <submittedName>
        <fullName evidence="1">Uncharacterized protein</fullName>
    </submittedName>
</protein>
<dbReference type="Proteomes" id="UP000028058">
    <property type="component" value="Unassembled WGS sequence"/>
</dbReference>
<evidence type="ECO:0000313" key="1">
    <source>
        <dbReference type="EMBL" id="RKM97369.1"/>
    </source>
</evidence>
<organism evidence="1 2">
    <name type="scientific">Streptomyces xinghaiensis</name>
    <dbReference type="NCBI Taxonomy" id="1038928"/>
    <lineage>
        <taxon>Bacteria</taxon>
        <taxon>Bacillati</taxon>
        <taxon>Actinomycetota</taxon>
        <taxon>Actinomycetes</taxon>
        <taxon>Kitasatosporales</taxon>
        <taxon>Streptomycetaceae</taxon>
        <taxon>Streptomyces</taxon>
    </lineage>
</organism>
<dbReference type="EMBL" id="JNAD02000003">
    <property type="protein sequence ID" value="RKM97369.1"/>
    <property type="molecule type" value="Genomic_DNA"/>
</dbReference>
<sequence>MTSNKEIIDFVLYWLRKNARSGQEVNWTVAITEEHTMIISKVGGVTSQTRGMALLCQSIKEQPWRASLKGVYLAKTFTADGVSNHAEMCILAAADSLGQRVEHMKCASDNCEACAHMLQYAKVNTMNGAGGAAMGWIHPRGCMALGTTLNDYWNEQIKELDRFNEAGEPGDFKHTFTQHQGSEPQGGYEDLLKGAYRHDGVPGC</sequence>
<gene>
    <name evidence="1" type="ORF">SFRA_009150</name>
</gene>
<dbReference type="RefSeq" id="WP_043467096.1">
    <property type="nucleotide sequence ID" value="NZ_CP134822.1"/>
</dbReference>